<gene>
    <name evidence="4" type="ORF">GCM10010913_24780</name>
</gene>
<keyword evidence="5" id="KW-1185">Reference proteome</keyword>
<dbReference type="InterPro" id="IPR002213">
    <property type="entry name" value="UDP_glucos_trans"/>
</dbReference>
<feature type="domain" description="Erythromycin biosynthesis protein CIII-like C-terminal" evidence="3">
    <location>
        <begin position="267"/>
        <end position="390"/>
    </location>
</feature>
<dbReference type="NCBIfam" id="TIGR01426">
    <property type="entry name" value="MGT"/>
    <property type="match status" value="1"/>
</dbReference>
<comment type="caution">
    <text evidence="4">The sequence shown here is derived from an EMBL/GenBank/DDBJ whole genome shotgun (WGS) entry which is preliminary data.</text>
</comment>
<dbReference type="Gene3D" id="3.40.50.2000">
    <property type="entry name" value="Glycogen Phosphorylase B"/>
    <property type="match status" value="2"/>
</dbReference>
<evidence type="ECO:0000313" key="4">
    <source>
        <dbReference type="EMBL" id="GGG02063.1"/>
    </source>
</evidence>
<protein>
    <submittedName>
        <fullName evidence="4">Glycosyl transferase family 1</fullName>
    </submittedName>
</protein>
<dbReference type="SUPFAM" id="SSF53756">
    <property type="entry name" value="UDP-Glycosyltransferase/glycogen phosphorylase"/>
    <property type="match status" value="1"/>
</dbReference>
<dbReference type="InterPro" id="IPR006326">
    <property type="entry name" value="UDPGT_MGT-like"/>
</dbReference>
<evidence type="ECO:0000256" key="1">
    <source>
        <dbReference type="ARBA" id="ARBA00009995"/>
    </source>
</evidence>
<dbReference type="RefSeq" id="WP_120461922.1">
    <property type="nucleotide sequence ID" value="NZ_BMIW01000016.1"/>
</dbReference>
<reference evidence="5" key="1">
    <citation type="journal article" date="2019" name="Int. J. Syst. Evol. Microbiol.">
        <title>The Global Catalogue of Microorganisms (GCM) 10K type strain sequencing project: providing services to taxonomists for standard genome sequencing and annotation.</title>
        <authorList>
            <consortium name="The Broad Institute Genomics Platform"/>
            <consortium name="The Broad Institute Genome Sequencing Center for Infectious Disease"/>
            <person name="Wu L."/>
            <person name="Ma J."/>
        </authorList>
    </citation>
    <scope>NUCLEOTIDE SEQUENCE [LARGE SCALE GENOMIC DNA]</scope>
    <source>
        <strain evidence="5">CGMCC 1.15420</strain>
    </source>
</reference>
<keyword evidence="2 4" id="KW-0808">Transferase</keyword>
<comment type="similarity">
    <text evidence="1">Belongs to the UDP-glycosyltransferase family.</text>
</comment>
<dbReference type="GO" id="GO:0016740">
    <property type="term" value="F:transferase activity"/>
    <property type="evidence" value="ECO:0007669"/>
    <property type="project" value="UniProtKB-KW"/>
</dbReference>
<dbReference type="Proteomes" id="UP000608420">
    <property type="component" value="Unassembled WGS sequence"/>
</dbReference>
<proteinExistence type="inferred from homology"/>
<dbReference type="PANTHER" id="PTHR48050">
    <property type="entry name" value="STEROL 3-BETA-GLUCOSYLTRANSFERASE"/>
    <property type="match status" value="1"/>
</dbReference>
<accession>A0ABQ1VX89</accession>
<dbReference type="CDD" id="cd03784">
    <property type="entry name" value="GT1_Gtf-like"/>
    <property type="match status" value="1"/>
</dbReference>
<evidence type="ECO:0000259" key="3">
    <source>
        <dbReference type="Pfam" id="PF06722"/>
    </source>
</evidence>
<evidence type="ECO:0000313" key="5">
    <source>
        <dbReference type="Proteomes" id="UP000608420"/>
    </source>
</evidence>
<dbReference type="InterPro" id="IPR050426">
    <property type="entry name" value="Glycosyltransferase_28"/>
</dbReference>
<dbReference type="PANTHER" id="PTHR48050:SF13">
    <property type="entry name" value="STEROL 3-BETA-GLUCOSYLTRANSFERASE UGT80A2"/>
    <property type="match status" value="1"/>
</dbReference>
<dbReference type="InterPro" id="IPR010610">
    <property type="entry name" value="EryCIII-like_C"/>
</dbReference>
<name>A0ABQ1VX89_9BACL</name>
<organism evidence="4 5">
    <name type="scientific">Paenibacillus aceti</name>
    <dbReference type="NCBI Taxonomy" id="1820010"/>
    <lineage>
        <taxon>Bacteria</taxon>
        <taxon>Bacillati</taxon>
        <taxon>Bacillota</taxon>
        <taxon>Bacilli</taxon>
        <taxon>Bacillales</taxon>
        <taxon>Paenibacillaceae</taxon>
        <taxon>Paenibacillus</taxon>
    </lineage>
</organism>
<dbReference type="Pfam" id="PF06722">
    <property type="entry name" value="EryCIII-like_C"/>
    <property type="match status" value="1"/>
</dbReference>
<evidence type="ECO:0000256" key="2">
    <source>
        <dbReference type="ARBA" id="ARBA00022679"/>
    </source>
</evidence>
<sequence>MFDISRVVFFGVDLHGHVNPTLGLIHKLVARGEEVIYYCSDPFRDKIEQTGAAFRSYQGLLSFGRHHGTGIETLLVFADFIMDKCRIIVEALREEIRELQPDYIIHDSFCLWGKELASGLRIPGISVFANFPFIDEMAYRDPAFFMEYVLLASEDPLYLKHKEQHDVYQKLMDKLSRVIGLKYGRPGLNVINDIFCSKEPLNLVFSSREFQIYEEVFDDSHLFCGYELYPREEPVDFPFEQLDGRPLIYVAFGTILHNLSELYQTCFDTLGDSEYQVVMSLGVQTDLSSIGPVPGNFIVRPYVPQLEILSRADAFITHGGANSIYESLCNAVPMIVLPQVFDEFMGALMVERAGAGIYLPHSHPSNEQLRETVDQVLENPFYHEQCQWIKRSFKSAGGLEYAVDRIIQYAKQKVCHE</sequence>
<dbReference type="EMBL" id="BMIW01000016">
    <property type="protein sequence ID" value="GGG02063.1"/>
    <property type="molecule type" value="Genomic_DNA"/>
</dbReference>